<proteinExistence type="predicted"/>
<organism evidence="1">
    <name type="scientific">Rhizophora mucronata</name>
    <name type="common">Asiatic mangrove</name>
    <dbReference type="NCBI Taxonomy" id="61149"/>
    <lineage>
        <taxon>Eukaryota</taxon>
        <taxon>Viridiplantae</taxon>
        <taxon>Streptophyta</taxon>
        <taxon>Embryophyta</taxon>
        <taxon>Tracheophyta</taxon>
        <taxon>Spermatophyta</taxon>
        <taxon>Magnoliopsida</taxon>
        <taxon>eudicotyledons</taxon>
        <taxon>Gunneridae</taxon>
        <taxon>Pentapetalae</taxon>
        <taxon>rosids</taxon>
        <taxon>fabids</taxon>
        <taxon>Malpighiales</taxon>
        <taxon>Rhizophoraceae</taxon>
        <taxon>Rhizophora</taxon>
    </lineage>
</organism>
<accession>A0A2P2QQI9</accession>
<evidence type="ECO:0000313" key="1">
    <source>
        <dbReference type="EMBL" id="MBX69243.1"/>
    </source>
</evidence>
<dbReference type="AlphaFoldDB" id="A0A2P2QQI9"/>
<dbReference type="EMBL" id="GGEC01088759">
    <property type="protein sequence ID" value="MBX69243.1"/>
    <property type="molecule type" value="Transcribed_RNA"/>
</dbReference>
<sequence length="28" mass="3390">MGHPDLSWVFVWLLGKWWNIAKKTKKGY</sequence>
<name>A0A2P2QQI9_RHIMU</name>
<protein>
    <submittedName>
        <fullName evidence="1">Uncharacterized protein</fullName>
    </submittedName>
</protein>
<reference evidence="1" key="1">
    <citation type="submission" date="2018-02" db="EMBL/GenBank/DDBJ databases">
        <title>Rhizophora mucronata_Transcriptome.</title>
        <authorList>
            <person name="Meera S.P."/>
            <person name="Sreeshan A."/>
            <person name="Augustine A."/>
        </authorList>
    </citation>
    <scope>NUCLEOTIDE SEQUENCE</scope>
    <source>
        <tissue evidence="1">Leaf</tissue>
    </source>
</reference>